<dbReference type="RefSeq" id="WP_133504016.1">
    <property type="nucleotide sequence ID" value="NZ_SNXC01000012.1"/>
</dbReference>
<dbReference type="OrthoDB" id="9091992at2"/>
<reference evidence="4 5" key="1">
    <citation type="submission" date="2019-03" db="EMBL/GenBank/DDBJ databases">
        <title>Genomic Encyclopedia of Type Strains, Phase III (KMG-III): the genomes of soil and plant-associated and newly described type strains.</title>
        <authorList>
            <person name="Whitman W."/>
        </authorList>
    </citation>
    <scope>NUCLEOTIDE SEQUENCE [LARGE SCALE GENOMIC DNA]</scope>
    <source>
        <strain evidence="4 5">CECT 7378</strain>
    </source>
</reference>
<keyword evidence="5" id="KW-1185">Reference proteome</keyword>
<accession>A0A4V3CGE8</accession>
<evidence type="ECO:0000256" key="2">
    <source>
        <dbReference type="ARBA" id="ARBA00022638"/>
    </source>
</evidence>
<keyword evidence="3" id="KW-0326">Glycosidase</keyword>
<keyword evidence="2 3" id="KW-0081">Bacteriolytic enzyme</keyword>
<organism evidence="4 5">
    <name type="scientific">Marinomonas balearica</name>
    <dbReference type="NCBI Taxonomy" id="491947"/>
    <lineage>
        <taxon>Bacteria</taxon>
        <taxon>Pseudomonadati</taxon>
        <taxon>Pseudomonadota</taxon>
        <taxon>Gammaproteobacteria</taxon>
        <taxon>Oceanospirillales</taxon>
        <taxon>Oceanospirillaceae</taxon>
        <taxon>Marinomonas</taxon>
    </lineage>
</organism>
<dbReference type="InterPro" id="IPR002196">
    <property type="entry name" value="Glyco_hydro_24"/>
</dbReference>
<dbReference type="GO" id="GO:0042742">
    <property type="term" value="P:defense response to bacterium"/>
    <property type="evidence" value="ECO:0007669"/>
    <property type="project" value="UniProtKB-KW"/>
</dbReference>
<dbReference type="SUPFAM" id="SSF53955">
    <property type="entry name" value="Lysozyme-like"/>
    <property type="match status" value="1"/>
</dbReference>
<dbReference type="Gene3D" id="1.10.530.40">
    <property type="match status" value="1"/>
</dbReference>
<dbReference type="GO" id="GO:0009253">
    <property type="term" value="P:peptidoglycan catabolic process"/>
    <property type="evidence" value="ECO:0007669"/>
    <property type="project" value="InterPro"/>
</dbReference>
<dbReference type="EMBL" id="SNXC01000012">
    <property type="protein sequence ID" value="TDO97442.1"/>
    <property type="molecule type" value="Genomic_DNA"/>
</dbReference>
<dbReference type="PANTHER" id="PTHR37406:SF1">
    <property type="entry name" value="T4-TYPE LYSOZYME 1-RELATED"/>
    <property type="match status" value="1"/>
</dbReference>
<name>A0A4V3CGE8_9GAMM</name>
<dbReference type="GO" id="GO:0031640">
    <property type="term" value="P:killing of cells of another organism"/>
    <property type="evidence" value="ECO:0007669"/>
    <property type="project" value="UniProtKB-KW"/>
</dbReference>
<dbReference type="InterPro" id="IPR023347">
    <property type="entry name" value="Lysozyme_dom_sf"/>
</dbReference>
<dbReference type="GO" id="GO:0003796">
    <property type="term" value="F:lysozyme activity"/>
    <property type="evidence" value="ECO:0007669"/>
    <property type="project" value="UniProtKB-EC"/>
</dbReference>
<keyword evidence="1 3" id="KW-0929">Antimicrobial</keyword>
<evidence type="ECO:0000256" key="3">
    <source>
        <dbReference type="RuleBase" id="RU003788"/>
    </source>
</evidence>
<dbReference type="Pfam" id="PF00959">
    <property type="entry name" value="Phage_lysozyme"/>
    <property type="match status" value="1"/>
</dbReference>
<dbReference type="EC" id="3.2.1.17" evidence="3"/>
<evidence type="ECO:0000313" key="4">
    <source>
        <dbReference type="EMBL" id="TDO97442.1"/>
    </source>
</evidence>
<protein>
    <recommendedName>
        <fullName evidence="3">Lysozyme</fullName>
        <ecNumber evidence="3">3.2.1.17</ecNumber>
    </recommendedName>
</protein>
<evidence type="ECO:0000313" key="5">
    <source>
        <dbReference type="Proteomes" id="UP000294656"/>
    </source>
</evidence>
<gene>
    <name evidence="4" type="ORF">DFP79_2261</name>
</gene>
<comment type="similarity">
    <text evidence="3">Belongs to the glycosyl hydrolase 24 family.</text>
</comment>
<dbReference type="GO" id="GO:0016998">
    <property type="term" value="P:cell wall macromolecule catabolic process"/>
    <property type="evidence" value="ECO:0007669"/>
    <property type="project" value="InterPro"/>
</dbReference>
<dbReference type="InterPro" id="IPR052619">
    <property type="entry name" value="Phage_lysozyme-like"/>
</dbReference>
<sequence length="142" mass="15958">MEEQNVIHRATELVAEHEGLALKPYLCPEGKLTIGYGRNIEDNGVSAKEAAILLSSDIESTLEQLGCLACFRSLNLARKVVLVDMCFNLGYPRFTLFKRMIAALNQQNYELAALEMMDSKWAQQVGKRAQRLSKIMKTGQFC</sequence>
<comment type="caution">
    <text evidence="4">The sequence shown here is derived from an EMBL/GenBank/DDBJ whole genome shotgun (WGS) entry which is preliminary data.</text>
</comment>
<dbReference type="Proteomes" id="UP000294656">
    <property type="component" value="Unassembled WGS sequence"/>
</dbReference>
<dbReference type="PANTHER" id="PTHR37406">
    <property type="entry name" value="T4-TYPE LYSOZYME 1-RELATED"/>
    <property type="match status" value="1"/>
</dbReference>
<proteinExistence type="inferred from homology"/>
<evidence type="ECO:0000256" key="1">
    <source>
        <dbReference type="ARBA" id="ARBA00022529"/>
    </source>
</evidence>
<comment type="catalytic activity">
    <reaction evidence="3">
        <text>Hydrolysis of (1-&gt;4)-beta-linkages between N-acetylmuramic acid and N-acetyl-D-glucosamine residues in a peptidoglycan and between N-acetyl-D-glucosamine residues in chitodextrins.</text>
        <dbReference type="EC" id="3.2.1.17"/>
    </reaction>
</comment>
<keyword evidence="3" id="KW-0378">Hydrolase</keyword>
<dbReference type="InterPro" id="IPR023346">
    <property type="entry name" value="Lysozyme-like_dom_sf"/>
</dbReference>
<dbReference type="AlphaFoldDB" id="A0A4V3CGE8"/>